<dbReference type="GO" id="GO:0008081">
    <property type="term" value="F:phosphoric diester hydrolase activity"/>
    <property type="evidence" value="ECO:0007669"/>
    <property type="project" value="TreeGrafter"/>
</dbReference>
<keyword evidence="2 9" id="KW-0540">Nuclease</keyword>
<accession>A0A432MJI6</accession>
<evidence type="ECO:0000256" key="5">
    <source>
        <dbReference type="ARBA" id="ARBA00022763"/>
    </source>
</evidence>
<keyword evidence="3 9" id="KW-0479">Metal-binding</keyword>
<feature type="domain" description="Xylose isomerase-like TIM barrel" evidence="10">
    <location>
        <begin position="12"/>
        <end position="263"/>
    </location>
</feature>
<dbReference type="PROSITE" id="PS51432">
    <property type="entry name" value="AP_NUCLEASE_F2_4"/>
    <property type="match status" value="1"/>
</dbReference>
<feature type="binding site" evidence="9">
    <location>
        <position position="171"/>
    </location>
    <ligand>
        <name>Zn(2+)</name>
        <dbReference type="ChEBI" id="CHEBI:29105"/>
        <label>2</label>
    </ligand>
</feature>
<dbReference type="GO" id="GO:0008833">
    <property type="term" value="F:deoxyribonuclease IV (phage-T4-induced) activity"/>
    <property type="evidence" value="ECO:0007669"/>
    <property type="project" value="UniProtKB-UniRule"/>
</dbReference>
<feature type="binding site" evidence="9">
    <location>
        <position position="253"/>
    </location>
    <ligand>
        <name>Zn(2+)</name>
        <dbReference type="ChEBI" id="CHEBI:29105"/>
        <label>2</label>
    </ligand>
</feature>
<dbReference type="FunFam" id="3.20.20.150:FF:000001">
    <property type="entry name" value="Probable endonuclease 4"/>
    <property type="match status" value="1"/>
</dbReference>
<evidence type="ECO:0000256" key="7">
    <source>
        <dbReference type="ARBA" id="ARBA00022833"/>
    </source>
</evidence>
<dbReference type="PROSITE" id="PS00731">
    <property type="entry name" value="AP_NUCLEASE_F2_3"/>
    <property type="match status" value="1"/>
</dbReference>
<dbReference type="SMART" id="SM00518">
    <property type="entry name" value="AP2Ec"/>
    <property type="match status" value="1"/>
</dbReference>
<name>A0A432MJI6_9BACT</name>
<evidence type="ECO:0000259" key="10">
    <source>
        <dbReference type="Pfam" id="PF01261"/>
    </source>
</evidence>
<dbReference type="PANTHER" id="PTHR21445:SF0">
    <property type="entry name" value="APURINIC-APYRIMIDINIC ENDONUCLEASE"/>
    <property type="match status" value="1"/>
</dbReference>
<keyword evidence="7 9" id="KW-0862">Zinc</keyword>
<proteinExistence type="inferred from homology"/>
<evidence type="ECO:0000313" key="12">
    <source>
        <dbReference type="Proteomes" id="UP000280296"/>
    </source>
</evidence>
<dbReference type="InterPro" id="IPR001719">
    <property type="entry name" value="AP_endonuc_2"/>
</dbReference>
<feature type="binding site" evidence="9">
    <location>
        <position position="223"/>
    </location>
    <ligand>
        <name>Zn(2+)</name>
        <dbReference type="ChEBI" id="CHEBI:29105"/>
        <label>3</label>
    </ligand>
</feature>
<dbReference type="EMBL" id="RYZH01000022">
    <property type="protein sequence ID" value="RUL87409.1"/>
    <property type="molecule type" value="Genomic_DNA"/>
</dbReference>
<feature type="binding site" evidence="9">
    <location>
        <position position="137"/>
    </location>
    <ligand>
        <name>Zn(2+)</name>
        <dbReference type="ChEBI" id="CHEBI:29105"/>
        <label>2</label>
    </ligand>
</feature>
<reference evidence="11 12" key="2">
    <citation type="submission" date="2019-01" db="EMBL/GenBank/DDBJ databases">
        <title>Tautonia sociabilis, a novel thermotolerant planctomycete of Isosphaeraceae family, isolated from a 4000 m deep subterranean habitat.</title>
        <authorList>
            <person name="Kovaleva O.L."/>
            <person name="Elcheninov A.G."/>
            <person name="Van Heerden E."/>
            <person name="Toshchakov S.V."/>
            <person name="Novikov A."/>
            <person name="Bonch-Osmolovskaya E.A."/>
            <person name="Kublanov I.V."/>
        </authorList>
    </citation>
    <scope>NUCLEOTIDE SEQUENCE [LARGE SCALE GENOMIC DNA]</scope>
    <source>
        <strain evidence="11 12">GM2012</strain>
    </source>
</reference>
<dbReference type="NCBIfam" id="TIGR00587">
    <property type="entry name" value="nfo"/>
    <property type="match status" value="1"/>
</dbReference>
<evidence type="ECO:0000256" key="2">
    <source>
        <dbReference type="ARBA" id="ARBA00022722"/>
    </source>
</evidence>
<dbReference type="Gene3D" id="3.20.20.150">
    <property type="entry name" value="Divalent-metal-dependent TIM barrel enzymes"/>
    <property type="match status" value="1"/>
</dbReference>
<sequence>MSIAGGHDKAARAAAALGMNALQVFTKSNNQWKAKPLTDDQIAAFRQATAEMGLTDPVAHDSYLINLASPDDVLWHKSIDAMTVELERAEALGIVALVSHPGAHVGSGEEAGIARVAAALDEVHRRTAGVRCQITLETTAGQGSCLGHRFEHLRAILDRVTDPDRLGICLDSCHIFAAGYRLRTDSEYNETIGELDRIVGLGRVRAWHLNDSAKGCGSRVDRHAGIGRGELGLGPFARIVADPRFAALPMILETPKGTEGGENLDAINLRLLRQLEASAEAAAAGGASRAARAS</sequence>
<evidence type="ECO:0000256" key="8">
    <source>
        <dbReference type="ARBA" id="ARBA00023204"/>
    </source>
</evidence>
<feature type="binding site" evidence="9">
    <location>
        <position position="221"/>
    </location>
    <ligand>
        <name>Zn(2+)</name>
        <dbReference type="ChEBI" id="CHEBI:29105"/>
        <label>3</label>
    </ligand>
</feature>
<feature type="binding site" evidence="9">
    <location>
        <position position="174"/>
    </location>
    <ligand>
        <name>Zn(2+)</name>
        <dbReference type="ChEBI" id="CHEBI:29105"/>
        <label>3</label>
    </ligand>
</feature>
<dbReference type="GO" id="GO:0006284">
    <property type="term" value="P:base-excision repair"/>
    <property type="evidence" value="ECO:0007669"/>
    <property type="project" value="TreeGrafter"/>
</dbReference>
<dbReference type="PANTHER" id="PTHR21445">
    <property type="entry name" value="ENDONUCLEASE IV ENDODEOXYRIBONUCLEASE IV"/>
    <property type="match status" value="1"/>
</dbReference>
<protein>
    <recommendedName>
        <fullName evidence="9">Probable endonuclease 4</fullName>
        <ecNumber evidence="9">3.1.21.2</ecNumber>
    </recommendedName>
    <alternativeName>
        <fullName evidence="9">Endodeoxyribonuclease IV</fullName>
    </alternativeName>
    <alternativeName>
        <fullName evidence="9">Endonuclease IV</fullName>
    </alternativeName>
</protein>
<evidence type="ECO:0000256" key="3">
    <source>
        <dbReference type="ARBA" id="ARBA00022723"/>
    </source>
</evidence>
<keyword evidence="12" id="KW-1185">Reference proteome</keyword>
<dbReference type="SUPFAM" id="SSF51658">
    <property type="entry name" value="Xylose isomerase-like"/>
    <property type="match status" value="1"/>
</dbReference>
<comment type="function">
    <text evidence="9">Endonuclease IV plays a role in DNA repair. It cleaves phosphodiester bonds at apurinic or apyrimidinic (AP) sites, generating a 3'-hydroxyl group and a 5'-terminal sugar phosphate.</text>
</comment>
<dbReference type="PROSITE" id="PS00729">
    <property type="entry name" value="AP_NUCLEASE_F2_1"/>
    <property type="match status" value="1"/>
</dbReference>
<comment type="catalytic activity">
    <reaction evidence="9">
        <text>Endonucleolytic cleavage to 5'-phosphooligonucleotide end-products.</text>
        <dbReference type="EC" id="3.1.21.2"/>
    </reaction>
</comment>
<dbReference type="HAMAP" id="MF_00152">
    <property type="entry name" value="Nfo"/>
    <property type="match status" value="1"/>
</dbReference>
<dbReference type="InterPro" id="IPR036237">
    <property type="entry name" value="Xyl_isomerase-like_sf"/>
</dbReference>
<dbReference type="InterPro" id="IPR018246">
    <property type="entry name" value="AP_endonuc_F2_Zn_BS"/>
</dbReference>
<keyword evidence="8 9" id="KW-0234">DNA repair</keyword>
<keyword evidence="5 9" id="KW-0227">DNA damage</keyword>
<comment type="similarity">
    <text evidence="1 9">Belongs to the AP endonuclease 2 family.</text>
</comment>
<evidence type="ECO:0000256" key="9">
    <source>
        <dbReference type="HAMAP-Rule" id="MF_00152"/>
    </source>
</evidence>
<feature type="binding site" evidence="9">
    <location>
        <position position="60"/>
    </location>
    <ligand>
        <name>Zn(2+)</name>
        <dbReference type="ChEBI" id="CHEBI:29105"/>
        <label>1</label>
    </ligand>
</feature>
<comment type="caution">
    <text evidence="11">The sequence shown here is derived from an EMBL/GenBank/DDBJ whole genome shotgun (WGS) entry which is preliminary data.</text>
</comment>
<dbReference type="OrthoDB" id="9805666at2"/>
<feature type="binding site" evidence="9">
    <location>
        <position position="137"/>
    </location>
    <ligand>
        <name>Zn(2+)</name>
        <dbReference type="ChEBI" id="CHEBI:29105"/>
        <label>1</label>
    </ligand>
</feature>
<dbReference type="Pfam" id="PF01261">
    <property type="entry name" value="AP_endonuc_2"/>
    <property type="match status" value="1"/>
</dbReference>
<dbReference type="CDD" id="cd00019">
    <property type="entry name" value="AP2Ec"/>
    <property type="match status" value="1"/>
</dbReference>
<dbReference type="GO" id="GO:0008270">
    <property type="term" value="F:zinc ion binding"/>
    <property type="evidence" value="ECO:0007669"/>
    <property type="project" value="UniProtKB-UniRule"/>
</dbReference>
<dbReference type="GO" id="GO:0003677">
    <property type="term" value="F:DNA binding"/>
    <property type="evidence" value="ECO:0007669"/>
    <property type="project" value="InterPro"/>
</dbReference>
<evidence type="ECO:0000256" key="4">
    <source>
        <dbReference type="ARBA" id="ARBA00022759"/>
    </source>
</evidence>
<gene>
    <name evidence="9" type="primary">nfo</name>
    <name evidence="11" type="ORF">TsocGM_12550</name>
</gene>
<dbReference type="Proteomes" id="UP000280296">
    <property type="component" value="Unassembled WGS sequence"/>
</dbReference>
<evidence type="ECO:0000256" key="1">
    <source>
        <dbReference type="ARBA" id="ARBA00005340"/>
    </source>
</evidence>
<dbReference type="GO" id="GO:0003906">
    <property type="term" value="F:DNA-(apurinic or apyrimidinic site) endonuclease activity"/>
    <property type="evidence" value="ECO:0007669"/>
    <property type="project" value="TreeGrafter"/>
</dbReference>
<keyword evidence="6 9" id="KW-0378">Hydrolase</keyword>
<comment type="cofactor">
    <cofactor evidence="9">
        <name>Zn(2+)</name>
        <dbReference type="ChEBI" id="CHEBI:29105"/>
    </cofactor>
    <text evidence="9">Binds 3 Zn(2+) ions.</text>
</comment>
<dbReference type="AlphaFoldDB" id="A0A432MJI6"/>
<feature type="binding site" evidence="9">
    <location>
        <position position="100"/>
    </location>
    <ligand>
        <name>Zn(2+)</name>
        <dbReference type="ChEBI" id="CHEBI:29105"/>
        <label>1</label>
    </ligand>
</feature>
<dbReference type="InterPro" id="IPR013022">
    <property type="entry name" value="Xyl_isomerase-like_TIM-brl"/>
</dbReference>
<keyword evidence="4 9" id="KW-0255">Endonuclease</keyword>
<evidence type="ECO:0000313" key="11">
    <source>
        <dbReference type="EMBL" id="RUL87409.1"/>
    </source>
</evidence>
<feature type="binding site" evidence="9">
    <location>
        <position position="208"/>
    </location>
    <ligand>
        <name>Zn(2+)</name>
        <dbReference type="ChEBI" id="CHEBI:29105"/>
        <label>2</label>
    </ligand>
</feature>
<dbReference type="EC" id="3.1.21.2" evidence="9"/>
<reference evidence="11 12" key="1">
    <citation type="submission" date="2018-12" db="EMBL/GenBank/DDBJ databases">
        <authorList>
            <person name="Toschakov S.V."/>
        </authorList>
    </citation>
    <scope>NUCLEOTIDE SEQUENCE [LARGE SCALE GENOMIC DNA]</scope>
    <source>
        <strain evidence="11 12">GM2012</strain>
    </source>
</reference>
<evidence type="ECO:0000256" key="6">
    <source>
        <dbReference type="ARBA" id="ARBA00022801"/>
    </source>
</evidence>
<organism evidence="11 12">
    <name type="scientific">Tautonia sociabilis</name>
    <dbReference type="NCBI Taxonomy" id="2080755"/>
    <lineage>
        <taxon>Bacteria</taxon>
        <taxon>Pseudomonadati</taxon>
        <taxon>Planctomycetota</taxon>
        <taxon>Planctomycetia</taxon>
        <taxon>Isosphaerales</taxon>
        <taxon>Isosphaeraceae</taxon>
        <taxon>Tautonia</taxon>
    </lineage>
</organism>